<comment type="caution">
    <text evidence="1">The sequence shown here is derived from an EMBL/GenBank/DDBJ whole genome shotgun (WGS) entry which is preliminary data.</text>
</comment>
<sequence length="113" mass="12553">MRLQISKKFIYTGQSGSVLKFQGSSGEVFELAVLDSNVFRFRFLPDGVPRLERTWAITGLDRDLPALGANVPGPIPALPKEVSKEGRSREDVSVFPCPPFEHGYHEGRYTVST</sequence>
<protein>
    <submittedName>
        <fullName evidence="1">Uncharacterized protein</fullName>
    </submittedName>
</protein>
<reference evidence="1 2" key="1">
    <citation type="journal article" date="2016" name="ISME J.">
        <title>Chasing the elusive Euryarchaeota class WSA2: genomes reveal a uniquely fastidious methyl-reducing methanogen.</title>
        <authorList>
            <person name="Nobu M.K."/>
            <person name="Narihiro T."/>
            <person name="Kuroda K."/>
            <person name="Mei R."/>
            <person name="Liu W.T."/>
        </authorList>
    </citation>
    <scope>NUCLEOTIDE SEQUENCE [LARGE SCALE GENOMIC DNA]</scope>
    <source>
        <strain evidence="1">U1lsi0528_Bin089</strain>
    </source>
</reference>
<dbReference type="AlphaFoldDB" id="A0A150J3M1"/>
<organism evidence="1 2">
    <name type="scientific">Candidatus Methanofastidiosum methylothiophilum</name>
    <dbReference type="NCBI Taxonomy" id="1705564"/>
    <lineage>
        <taxon>Archaea</taxon>
        <taxon>Methanobacteriati</taxon>
        <taxon>Methanobacteriota</taxon>
        <taxon>Stenosarchaea group</taxon>
        <taxon>Candidatus Methanofastidiosia</taxon>
        <taxon>Candidatus Methanofastidiosales</taxon>
        <taxon>Candidatus Methanofastidiosaceae</taxon>
        <taxon>Candidatus Methanofastidiosum</taxon>
    </lineage>
</organism>
<dbReference type="Proteomes" id="UP000075578">
    <property type="component" value="Unassembled WGS sequence"/>
</dbReference>
<evidence type="ECO:0000313" key="2">
    <source>
        <dbReference type="Proteomes" id="UP000075578"/>
    </source>
</evidence>
<gene>
    <name evidence="1" type="ORF">AMQ74_00985</name>
</gene>
<name>A0A150J3M1_9EURY</name>
<dbReference type="EMBL" id="LNGD01000053">
    <property type="protein sequence ID" value="KYC51809.1"/>
    <property type="molecule type" value="Genomic_DNA"/>
</dbReference>
<evidence type="ECO:0000313" key="1">
    <source>
        <dbReference type="EMBL" id="KYC51809.1"/>
    </source>
</evidence>
<accession>A0A150J3M1</accession>
<proteinExistence type="predicted"/>